<reference evidence="2" key="2">
    <citation type="submission" date="2025-05" db="UniProtKB">
        <authorList>
            <consortium name="EnsemblMetazoa"/>
        </authorList>
    </citation>
    <scope>IDENTIFICATION</scope>
</reference>
<dbReference type="PANTHER" id="PTHR21261:SF6">
    <property type="entry name" value="BEATEN PATH IIA-RELATED"/>
    <property type="match status" value="1"/>
</dbReference>
<proteinExistence type="predicted"/>
<keyword evidence="3" id="KW-1185">Reference proteome</keyword>
<evidence type="ECO:0008006" key="4">
    <source>
        <dbReference type="Google" id="ProtNLM"/>
    </source>
</evidence>
<name>A0ABM5J7K1_DRORH</name>
<evidence type="ECO:0000256" key="1">
    <source>
        <dbReference type="SAM" id="MobiDB-lite"/>
    </source>
</evidence>
<dbReference type="PANTHER" id="PTHR21261">
    <property type="entry name" value="BEAT PROTEIN"/>
    <property type="match status" value="1"/>
</dbReference>
<protein>
    <recommendedName>
        <fullName evidence="4">Beaten path IIa</fullName>
    </recommendedName>
</protein>
<feature type="compositionally biased region" description="Low complexity" evidence="1">
    <location>
        <begin position="398"/>
        <end position="409"/>
    </location>
</feature>
<feature type="region of interest" description="Disordered" evidence="1">
    <location>
        <begin position="380"/>
        <end position="424"/>
    </location>
</feature>
<organism evidence="2 3">
    <name type="scientific">Drosophila rhopaloa</name>
    <name type="common">Fruit fly</name>
    <dbReference type="NCBI Taxonomy" id="1041015"/>
    <lineage>
        <taxon>Eukaryota</taxon>
        <taxon>Metazoa</taxon>
        <taxon>Ecdysozoa</taxon>
        <taxon>Arthropoda</taxon>
        <taxon>Hexapoda</taxon>
        <taxon>Insecta</taxon>
        <taxon>Pterygota</taxon>
        <taxon>Neoptera</taxon>
        <taxon>Endopterygota</taxon>
        <taxon>Diptera</taxon>
        <taxon>Brachycera</taxon>
        <taxon>Muscomorpha</taxon>
        <taxon>Ephydroidea</taxon>
        <taxon>Drosophilidae</taxon>
        <taxon>Drosophila</taxon>
        <taxon>Sophophora</taxon>
    </lineage>
</organism>
<dbReference type="RefSeq" id="XP_044314812.1">
    <property type="nucleotide sequence ID" value="XM_044458877.1"/>
</dbReference>
<evidence type="ECO:0000313" key="3">
    <source>
        <dbReference type="Proteomes" id="UP001652680"/>
    </source>
</evidence>
<dbReference type="GeneID" id="108037392"/>
<dbReference type="EnsemblMetazoa" id="XM_044458877.1">
    <property type="protein sequence ID" value="XP_044314812.1"/>
    <property type="gene ID" value="LOC108037392"/>
</dbReference>
<dbReference type="Proteomes" id="UP001652680">
    <property type="component" value="Unassembled WGS sequence"/>
</dbReference>
<evidence type="ECO:0000313" key="2">
    <source>
        <dbReference type="EnsemblMetazoa" id="XP_044314813.1"/>
    </source>
</evidence>
<accession>A0ABM5J7K1</accession>
<sequence length="424" mass="46880">MLELQVCGDLSDGDLSEIHKMGHQRATDTGHRQSRRKSDYRTFPTRFLLLLLAVLLLSMELVECALRNVNLIIEPPAVKRGQHVVLRCMYDLDGAPLYSAKFYRGQLEFYRYTPGEFPNTKVFPFPGIHVDVSSSNATQVLLRNVGFGLSGNFSCEVTADAPLFSTATAVDTMQVVELPEKRPQLFTENTRYEPGDVLRANCSTPPSRPRAELTFTINNMVITNVETQYIRTIDNLIASRIALKLQLQGVHFSSVNPAIYNSVYGLNSVYGHGGPVYAPNPNPGGLLLRCSAQIGDLYQEVKEIELGTPQKDPVPARVTLSSDSSLKNFFSSYFSTSASAASRLLPGVYMAPFIMAMLAGLFRLIEVVFETCDASRRPAARHLMTHSKKRRSSEQGPALLSSCSASKASRQQLAWPESMTDDLA</sequence>
<reference evidence="3" key="1">
    <citation type="journal article" date="2021" name="Elife">
        <title>Highly contiguous assemblies of 101 drosophilid genomes.</title>
        <authorList>
            <person name="Kim B.Y."/>
            <person name="Wang J.R."/>
            <person name="Miller D.E."/>
            <person name="Barmina O."/>
            <person name="Delaney E."/>
            <person name="Thompson A."/>
            <person name="Comeault A.A."/>
            <person name="Peede D."/>
            <person name="D'Agostino E.R."/>
            <person name="Pelaez J."/>
            <person name="Aguilar J.M."/>
            <person name="Haji D."/>
            <person name="Matsunaga T."/>
            <person name="Armstrong E.E."/>
            <person name="Zych M."/>
            <person name="Ogawa Y."/>
            <person name="Stamenkovic-Radak M."/>
            <person name="Jelic M."/>
            <person name="Veselinovic M.S."/>
            <person name="Tanaskovic M."/>
            <person name="Eric P."/>
            <person name="Gao J.J."/>
            <person name="Katoh T.K."/>
            <person name="Toda M.J."/>
            <person name="Watabe H."/>
            <person name="Watada M."/>
            <person name="Davis J.S."/>
            <person name="Moyle L.C."/>
            <person name="Manoli G."/>
            <person name="Bertolini E."/>
            <person name="Kostal V."/>
            <person name="Hawley R.S."/>
            <person name="Takahashi A."/>
            <person name="Jones C.D."/>
            <person name="Price D.K."/>
            <person name="Whiteman N."/>
            <person name="Kopp A."/>
            <person name="Matute D.R."/>
            <person name="Petrov D.A."/>
        </authorList>
    </citation>
    <scope>NUCLEOTIDE SEQUENCE [LARGE SCALE GENOMIC DNA]</scope>
</reference>
<feature type="compositionally biased region" description="Basic residues" evidence="1">
    <location>
        <begin position="380"/>
        <end position="391"/>
    </location>
</feature>
<dbReference type="RefSeq" id="XP_044314813.1">
    <property type="nucleotide sequence ID" value="XM_044458878.1"/>
</dbReference>
<dbReference type="EnsemblMetazoa" id="XM_044458878.1">
    <property type="protein sequence ID" value="XP_044314813.1"/>
    <property type="gene ID" value="LOC108037392"/>
</dbReference>